<reference evidence="2 3" key="2">
    <citation type="journal article" date="2017" name="Front. Plant Sci.">
        <title>Gene Classification and Mining of Molecular Markers Useful in Red Clover (Trifolium pratense) Breeding.</title>
        <authorList>
            <person name="Istvanek J."/>
            <person name="Dluhosova J."/>
            <person name="Dluhos P."/>
            <person name="Patkova L."/>
            <person name="Nedelnik J."/>
            <person name="Repkova J."/>
        </authorList>
    </citation>
    <scope>NUCLEOTIDE SEQUENCE [LARGE SCALE GENOMIC DNA]</scope>
    <source>
        <strain evidence="3">cv. Tatra</strain>
        <tissue evidence="2">Young leaves</tissue>
    </source>
</reference>
<dbReference type="InterPro" id="IPR026960">
    <property type="entry name" value="RVT-Znf"/>
</dbReference>
<protein>
    <submittedName>
        <fullName evidence="2">Ribonuclease H</fullName>
    </submittedName>
</protein>
<proteinExistence type="predicted"/>
<accession>A0A2K3L569</accession>
<evidence type="ECO:0000313" key="3">
    <source>
        <dbReference type="Proteomes" id="UP000236291"/>
    </source>
</evidence>
<evidence type="ECO:0000313" key="2">
    <source>
        <dbReference type="EMBL" id="PNX73669.1"/>
    </source>
</evidence>
<sequence length="275" mass="32423">MCGVVSMLRRDNDNPCVTSMTVADYEGMRVSELMQPNERKWNEALIHQLFNLRDAAEILKIPISCMRDEDVPIWRFSKNGIYSVRSAYYQLMEAIIDNTHLRFEGDSMKIWKLKVPNRVKIFIWRTLGGCLPVRLLQKGVQCEPNCPCCASATENECHCFIGCDVAQEVWREMGDWETMEQYVWNAQGYVELFFTLLQDLDSERMARNVMTLWMIWWRRNQKCWHDNLHSTSEVKQRATESLDDWLRVRCRQEHSSLNANRVVQQNWTKPQQGSS</sequence>
<gene>
    <name evidence="2" type="ORF">L195_g029572</name>
</gene>
<evidence type="ECO:0000259" key="1">
    <source>
        <dbReference type="Pfam" id="PF13966"/>
    </source>
</evidence>
<dbReference type="AlphaFoldDB" id="A0A2K3L569"/>
<organism evidence="2 3">
    <name type="scientific">Trifolium pratense</name>
    <name type="common">Red clover</name>
    <dbReference type="NCBI Taxonomy" id="57577"/>
    <lineage>
        <taxon>Eukaryota</taxon>
        <taxon>Viridiplantae</taxon>
        <taxon>Streptophyta</taxon>
        <taxon>Embryophyta</taxon>
        <taxon>Tracheophyta</taxon>
        <taxon>Spermatophyta</taxon>
        <taxon>Magnoliopsida</taxon>
        <taxon>eudicotyledons</taxon>
        <taxon>Gunneridae</taxon>
        <taxon>Pentapetalae</taxon>
        <taxon>rosids</taxon>
        <taxon>fabids</taxon>
        <taxon>Fabales</taxon>
        <taxon>Fabaceae</taxon>
        <taxon>Papilionoideae</taxon>
        <taxon>50 kb inversion clade</taxon>
        <taxon>NPAAA clade</taxon>
        <taxon>Hologalegina</taxon>
        <taxon>IRL clade</taxon>
        <taxon>Trifolieae</taxon>
        <taxon>Trifolium</taxon>
    </lineage>
</organism>
<dbReference type="EMBL" id="ASHM01026366">
    <property type="protein sequence ID" value="PNX73669.1"/>
    <property type="molecule type" value="Genomic_DNA"/>
</dbReference>
<reference evidence="2 3" key="1">
    <citation type="journal article" date="2014" name="Am. J. Bot.">
        <title>Genome assembly and annotation for red clover (Trifolium pratense; Fabaceae).</title>
        <authorList>
            <person name="Istvanek J."/>
            <person name="Jaros M."/>
            <person name="Krenek A."/>
            <person name="Repkova J."/>
        </authorList>
    </citation>
    <scope>NUCLEOTIDE SEQUENCE [LARGE SCALE GENOMIC DNA]</scope>
    <source>
        <strain evidence="3">cv. Tatra</strain>
        <tissue evidence="2">Young leaves</tissue>
    </source>
</reference>
<dbReference type="STRING" id="57577.A0A2K3L569"/>
<feature type="domain" description="Reverse transcriptase zinc-binding" evidence="1">
    <location>
        <begin position="82"/>
        <end position="170"/>
    </location>
</feature>
<dbReference type="Pfam" id="PF13966">
    <property type="entry name" value="zf-RVT"/>
    <property type="match status" value="1"/>
</dbReference>
<comment type="caution">
    <text evidence="2">The sequence shown here is derived from an EMBL/GenBank/DDBJ whole genome shotgun (WGS) entry which is preliminary data.</text>
</comment>
<name>A0A2K3L569_TRIPR</name>
<dbReference type="Proteomes" id="UP000236291">
    <property type="component" value="Unassembled WGS sequence"/>
</dbReference>